<keyword evidence="4 7" id="KW-0812">Transmembrane</keyword>
<comment type="similarity">
    <text evidence="2">Belongs to the FliR/MopE/SpaR family.</text>
</comment>
<accession>A0A0C1E8P5</accession>
<keyword evidence="3" id="KW-1003">Cell membrane</keyword>
<proteinExistence type="inferred from homology"/>
<dbReference type="InterPro" id="IPR002010">
    <property type="entry name" value="T3SS_IM_R"/>
</dbReference>
<evidence type="ECO:0000256" key="5">
    <source>
        <dbReference type="ARBA" id="ARBA00022989"/>
    </source>
</evidence>
<feature type="transmembrane region" description="Helical" evidence="7">
    <location>
        <begin position="12"/>
        <end position="37"/>
    </location>
</feature>
<gene>
    <name evidence="8" type="primary">yscT</name>
    <name evidence="8" type="ORF">DB43_AG00560</name>
</gene>
<evidence type="ECO:0000256" key="7">
    <source>
        <dbReference type="SAM" id="Phobius"/>
    </source>
</evidence>
<evidence type="ECO:0000313" key="9">
    <source>
        <dbReference type="Proteomes" id="UP000031307"/>
    </source>
</evidence>
<evidence type="ECO:0000256" key="3">
    <source>
        <dbReference type="ARBA" id="ARBA00022475"/>
    </source>
</evidence>
<evidence type="ECO:0000256" key="1">
    <source>
        <dbReference type="ARBA" id="ARBA00004651"/>
    </source>
</evidence>
<protein>
    <submittedName>
        <fullName evidence="8">Yop proteins translocation protein T</fullName>
    </submittedName>
</protein>
<evidence type="ECO:0000256" key="2">
    <source>
        <dbReference type="ARBA" id="ARBA00009772"/>
    </source>
</evidence>
<sequence>MTMPEIQQEAYISVFLNSALATGEVEGVLTIFLLFLARMFPIIAQSPFLGARVLPHPVKVSLAISLFVIFFPQMLLLTTTPIGFNFNALLLLFKEILIGFILGFIISIPFSIVQNAGMIIDHQRGGASLMVNDPTIQNQSSPVGTLLNMVLIFLFWVVDIPFLFIDAIFTSYEIVPPDQFINPNFFDAASPFRKTQIELLNKVMVVSIQLATPALLAILMTDVFLGIVNRLAPQVQITFLGMPLKSLLGLGVICFGWNLLTTQMVKDSYVWLNSINDVFKLMKTPIP</sequence>
<dbReference type="AlphaFoldDB" id="A0A0C1E8P5"/>
<evidence type="ECO:0000256" key="6">
    <source>
        <dbReference type="ARBA" id="ARBA00023136"/>
    </source>
</evidence>
<dbReference type="PRINTS" id="PR00953">
    <property type="entry name" value="TYPE3IMRPROT"/>
</dbReference>
<dbReference type="PANTHER" id="PTHR30065">
    <property type="entry name" value="FLAGELLAR BIOSYNTHETIC PROTEIN FLIR"/>
    <property type="match status" value="1"/>
</dbReference>
<comment type="subcellular location">
    <subcellularLocation>
        <location evidence="1">Cell membrane</location>
        <topology evidence="1">Multi-pass membrane protein</topology>
    </subcellularLocation>
</comment>
<dbReference type="GO" id="GO:0006605">
    <property type="term" value="P:protein targeting"/>
    <property type="evidence" value="ECO:0007669"/>
    <property type="project" value="InterPro"/>
</dbReference>
<feature type="transmembrane region" description="Helical" evidence="7">
    <location>
        <begin position="237"/>
        <end position="260"/>
    </location>
</feature>
<keyword evidence="6 7" id="KW-0472">Membrane</keyword>
<dbReference type="PATRIC" id="fig|83552.4.peg.2449"/>
<dbReference type="EMBL" id="JSAM01000117">
    <property type="protein sequence ID" value="KIA76478.1"/>
    <property type="molecule type" value="Genomic_DNA"/>
</dbReference>
<keyword evidence="5 7" id="KW-1133">Transmembrane helix</keyword>
<feature type="transmembrane region" description="Helical" evidence="7">
    <location>
        <begin position="146"/>
        <end position="169"/>
    </location>
</feature>
<dbReference type="Pfam" id="PF01311">
    <property type="entry name" value="Bac_export_1"/>
    <property type="match status" value="1"/>
</dbReference>
<feature type="transmembrane region" description="Helical" evidence="7">
    <location>
        <begin position="58"/>
        <end position="76"/>
    </location>
</feature>
<dbReference type="PANTHER" id="PTHR30065:SF1">
    <property type="entry name" value="SURFACE PRESENTATION OF ANTIGENS PROTEIN SPAR"/>
    <property type="match status" value="1"/>
</dbReference>
<feature type="transmembrane region" description="Helical" evidence="7">
    <location>
        <begin position="203"/>
        <end position="225"/>
    </location>
</feature>
<name>A0A0C1E8P5_9BACT</name>
<feature type="transmembrane region" description="Helical" evidence="7">
    <location>
        <begin position="96"/>
        <end position="120"/>
    </location>
</feature>
<evidence type="ECO:0000313" key="8">
    <source>
        <dbReference type="EMBL" id="KIA76478.1"/>
    </source>
</evidence>
<comment type="caution">
    <text evidence="8">The sequence shown here is derived from an EMBL/GenBank/DDBJ whole genome shotgun (WGS) entry which is preliminary data.</text>
</comment>
<dbReference type="GO" id="GO:0005886">
    <property type="term" value="C:plasma membrane"/>
    <property type="evidence" value="ECO:0007669"/>
    <property type="project" value="UniProtKB-SubCell"/>
</dbReference>
<reference evidence="8 9" key="1">
    <citation type="journal article" date="2014" name="Mol. Biol. Evol.">
        <title>Massive expansion of Ubiquitination-related gene families within the Chlamydiae.</title>
        <authorList>
            <person name="Domman D."/>
            <person name="Collingro A."/>
            <person name="Lagkouvardos I."/>
            <person name="Gehre L."/>
            <person name="Weinmaier T."/>
            <person name="Rattei T."/>
            <person name="Subtil A."/>
            <person name="Horn M."/>
        </authorList>
    </citation>
    <scope>NUCLEOTIDE SEQUENCE [LARGE SCALE GENOMIC DNA]</scope>
    <source>
        <strain evidence="8 9">OEW1</strain>
    </source>
</reference>
<evidence type="ECO:0000256" key="4">
    <source>
        <dbReference type="ARBA" id="ARBA00022692"/>
    </source>
</evidence>
<dbReference type="Proteomes" id="UP000031307">
    <property type="component" value="Unassembled WGS sequence"/>
</dbReference>
<organism evidence="8 9">
    <name type="scientific">Parachlamydia acanthamoebae</name>
    <dbReference type="NCBI Taxonomy" id="83552"/>
    <lineage>
        <taxon>Bacteria</taxon>
        <taxon>Pseudomonadati</taxon>
        <taxon>Chlamydiota</taxon>
        <taxon>Chlamydiia</taxon>
        <taxon>Parachlamydiales</taxon>
        <taxon>Parachlamydiaceae</taxon>
        <taxon>Parachlamydia</taxon>
    </lineage>
</organism>